<evidence type="ECO:0000256" key="2">
    <source>
        <dbReference type="SAM" id="SignalP"/>
    </source>
</evidence>
<evidence type="ECO:0000313" key="4">
    <source>
        <dbReference type="Proteomes" id="UP001501237"/>
    </source>
</evidence>
<sequence length="83" mass="8340">MIRTALRGTTVALAIACSALLAAPAFADNGHNYGYASHNTITFEVIGGYGITVSCNTVAVAGQSSTTCEGNQTNSGGGNVNED</sequence>
<organism evidence="3 4">
    <name type="scientific">Actinocorallia longicatena</name>
    <dbReference type="NCBI Taxonomy" id="111803"/>
    <lineage>
        <taxon>Bacteria</taxon>
        <taxon>Bacillati</taxon>
        <taxon>Actinomycetota</taxon>
        <taxon>Actinomycetes</taxon>
        <taxon>Streptosporangiales</taxon>
        <taxon>Thermomonosporaceae</taxon>
        <taxon>Actinocorallia</taxon>
    </lineage>
</organism>
<comment type="caution">
    <text evidence="3">The sequence shown here is derived from an EMBL/GenBank/DDBJ whole genome shotgun (WGS) entry which is preliminary data.</text>
</comment>
<name>A0ABP6QM05_9ACTN</name>
<evidence type="ECO:0000256" key="1">
    <source>
        <dbReference type="SAM" id="MobiDB-lite"/>
    </source>
</evidence>
<evidence type="ECO:0008006" key="5">
    <source>
        <dbReference type="Google" id="ProtNLM"/>
    </source>
</evidence>
<feature type="compositionally biased region" description="Polar residues" evidence="1">
    <location>
        <begin position="64"/>
        <end position="74"/>
    </location>
</feature>
<dbReference type="RefSeq" id="WP_344837968.1">
    <property type="nucleotide sequence ID" value="NZ_BAAAUV010000034.1"/>
</dbReference>
<feature type="chain" id="PRO_5046808739" description="Secreted protein" evidence="2">
    <location>
        <begin position="28"/>
        <end position="83"/>
    </location>
</feature>
<gene>
    <name evidence="3" type="ORF">GCM10010468_73210</name>
</gene>
<accession>A0ABP6QM05</accession>
<reference evidence="4" key="1">
    <citation type="journal article" date="2019" name="Int. J. Syst. Evol. Microbiol.">
        <title>The Global Catalogue of Microorganisms (GCM) 10K type strain sequencing project: providing services to taxonomists for standard genome sequencing and annotation.</title>
        <authorList>
            <consortium name="The Broad Institute Genomics Platform"/>
            <consortium name="The Broad Institute Genome Sequencing Center for Infectious Disease"/>
            <person name="Wu L."/>
            <person name="Ma J."/>
        </authorList>
    </citation>
    <scope>NUCLEOTIDE SEQUENCE [LARGE SCALE GENOMIC DNA]</scope>
    <source>
        <strain evidence="4">JCM 9377</strain>
    </source>
</reference>
<keyword evidence="4" id="KW-1185">Reference proteome</keyword>
<evidence type="ECO:0000313" key="3">
    <source>
        <dbReference type="EMBL" id="GAA3237960.1"/>
    </source>
</evidence>
<protein>
    <recommendedName>
        <fullName evidence="5">Secreted protein</fullName>
    </recommendedName>
</protein>
<dbReference type="EMBL" id="BAAAUV010000034">
    <property type="protein sequence ID" value="GAA3237960.1"/>
    <property type="molecule type" value="Genomic_DNA"/>
</dbReference>
<keyword evidence="2" id="KW-0732">Signal</keyword>
<feature type="region of interest" description="Disordered" evidence="1">
    <location>
        <begin position="64"/>
        <end position="83"/>
    </location>
</feature>
<proteinExistence type="predicted"/>
<feature type="signal peptide" evidence="2">
    <location>
        <begin position="1"/>
        <end position="27"/>
    </location>
</feature>
<dbReference type="Proteomes" id="UP001501237">
    <property type="component" value="Unassembled WGS sequence"/>
</dbReference>